<dbReference type="EMBL" id="NMUH01000155">
    <property type="protein sequence ID" value="MQL73137.1"/>
    <property type="molecule type" value="Genomic_DNA"/>
</dbReference>
<sequence length="86" mass="9564">YTKACHMVPAGANVRVVEMNMNDAWFRDIGPTFVVCDRHTSLKCQVDQIAGIDWTFNCWGGDLRGHFKVGSILELSFVVGLGKSVF</sequence>
<protein>
    <submittedName>
        <fullName evidence="2">Uncharacterized protein</fullName>
    </submittedName>
</protein>
<dbReference type="Pfam" id="PF04371">
    <property type="entry name" value="PAD_porph"/>
    <property type="match status" value="1"/>
</dbReference>
<dbReference type="Proteomes" id="UP000652761">
    <property type="component" value="Unassembled WGS sequence"/>
</dbReference>
<comment type="caution">
    <text evidence="2">The sequence shown here is derived from an EMBL/GenBank/DDBJ whole genome shotgun (WGS) entry which is preliminary data.</text>
</comment>
<dbReference type="AlphaFoldDB" id="A0A843TT54"/>
<evidence type="ECO:0000313" key="2">
    <source>
        <dbReference type="EMBL" id="MQL73137.1"/>
    </source>
</evidence>
<dbReference type="Gene3D" id="3.75.10.10">
    <property type="entry name" value="L-arginine/glycine Amidinotransferase, Chain A"/>
    <property type="match status" value="1"/>
</dbReference>
<name>A0A843TT54_COLES</name>
<evidence type="ECO:0000313" key="3">
    <source>
        <dbReference type="Proteomes" id="UP000652761"/>
    </source>
</evidence>
<dbReference type="GO" id="GO:0004668">
    <property type="term" value="F:protein-arginine deiminase activity"/>
    <property type="evidence" value="ECO:0007669"/>
    <property type="project" value="InterPro"/>
</dbReference>
<dbReference type="SUPFAM" id="SSF55909">
    <property type="entry name" value="Pentein"/>
    <property type="match status" value="1"/>
</dbReference>
<feature type="non-terminal residue" evidence="2">
    <location>
        <position position="1"/>
    </location>
</feature>
<dbReference type="InterPro" id="IPR007466">
    <property type="entry name" value="Peptidyl-Arg-deiminase_porph"/>
</dbReference>
<dbReference type="GO" id="GO:0047632">
    <property type="term" value="F:agmatine deiminase activity"/>
    <property type="evidence" value="ECO:0007669"/>
    <property type="project" value="TreeGrafter"/>
</dbReference>
<keyword evidence="3" id="KW-1185">Reference proteome</keyword>
<dbReference type="PANTHER" id="PTHR31377:SF2">
    <property type="entry name" value="AGMATINE DEIMINASE"/>
    <property type="match status" value="1"/>
</dbReference>
<gene>
    <name evidence="2" type="ORF">Taro_005495</name>
</gene>
<proteinExistence type="predicted"/>
<organism evidence="2 3">
    <name type="scientific">Colocasia esculenta</name>
    <name type="common">Wild taro</name>
    <name type="synonym">Arum esculentum</name>
    <dbReference type="NCBI Taxonomy" id="4460"/>
    <lineage>
        <taxon>Eukaryota</taxon>
        <taxon>Viridiplantae</taxon>
        <taxon>Streptophyta</taxon>
        <taxon>Embryophyta</taxon>
        <taxon>Tracheophyta</taxon>
        <taxon>Spermatophyta</taxon>
        <taxon>Magnoliopsida</taxon>
        <taxon>Liliopsida</taxon>
        <taxon>Araceae</taxon>
        <taxon>Aroideae</taxon>
        <taxon>Colocasieae</taxon>
        <taxon>Colocasia</taxon>
    </lineage>
</organism>
<accession>A0A843TT54</accession>
<evidence type="ECO:0000256" key="1">
    <source>
        <dbReference type="ARBA" id="ARBA00022801"/>
    </source>
</evidence>
<reference evidence="2" key="1">
    <citation type="submission" date="2017-07" db="EMBL/GenBank/DDBJ databases">
        <title>Taro Niue Genome Assembly and Annotation.</title>
        <authorList>
            <person name="Atibalentja N."/>
            <person name="Keating K."/>
            <person name="Fields C.J."/>
        </authorList>
    </citation>
    <scope>NUCLEOTIDE SEQUENCE</scope>
    <source>
        <strain evidence="2">Niue_2</strain>
        <tissue evidence="2">Leaf</tissue>
    </source>
</reference>
<dbReference type="OrthoDB" id="544103at2759"/>
<keyword evidence="1" id="KW-0378">Hydrolase</keyword>
<dbReference type="PANTHER" id="PTHR31377">
    <property type="entry name" value="AGMATINE DEIMINASE-RELATED"/>
    <property type="match status" value="1"/>
</dbReference>
<dbReference type="GO" id="GO:0009446">
    <property type="term" value="P:putrescine biosynthetic process"/>
    <property type="evidence" value="ECO:0007669"/>
    <property type="project" value="InterPro"/>
</dbReference>